<feature type="transmembrane region" description="Helical" evidence="6">
    <location>
        <begin position="35"/>
        <end position="58"/>
    </location>
</feature>
<keyword evidence="4 6" id="KW-0472">Membrane</keyword>
<feature type="transmembrane region" description="Helical" evidence="6">
    <location>
        <begin position="6"/>
        <end position="26"/>
    </location>
</feature>
<keyword evidence="2 6" id="KW-0812">Transmembrane</keyword>
<evidence type="ECO:0000256" key="6">
    <source>
        <dbReference type="SAM" id="Phobius"/>
    </source>
</evidence>
<feature type="transmembrane region" description="Helical" evidence="6">
    <location>
        <begin position="64"/>
        <end position="85"/>
    </location>
</feature>
<evidence type="ECO:0000259" key="7">
    <source>
        <dbReference type="PROSITE" id="PS50850"/>
    </source>
</evidence>
<keyword evidence="3 6" id="KW-1133">Transmembrane helix</keyword>
<evidence type="ECO:0000256" key="2">
    <source>
        <dbReference type="ARBA" id="ARBA00022692"/>
    </source>
</evidence>
<organism evidence="8 9">
    <name type="scientific">Aplysia californica</name>
    <name type="common">California sea hare</name>
    <dbReference type="NCBI Taxonomy" id="6500"/>
    <lineage>
        <taxon>Eukaryota</taxon>
        <taxon>Metazoa</taxon>
        <taxon>Spiralia</taxon>
        <taxon>Lophotrochozoa</taxon>
        <taxon>Mollusca</taxon>
        <taxon>Gastropoda</taxon>
        <taxon>Heterobranchia</taxon>
        <taxon>Euthyneura</taxon>
        <taxon>Tectipleura</taxon>
        <taxon>Aplysiida</taxon>
        <taxon>Aplysioidea</taxon>
        <taxon>Aplysiidae</taxon>
        <taxon>Aplysia</taxon>
    </lineage>
</organism>
<feature type="transmembrane region" description="Helical" evidence="6">
    <location>
        <begin position="204"/>
        <end position="225"/>
    </location>
</feature>
<sequence>MRWAKPTVTSVQMTGVLIGAVLAGYLGDRFGRKKIFFALMLLHSLSNFVAAFSVSWQMFGAVRFVLGLAIGGLTVVCYTFCIEVLPVRWRPILSVIPAWVLGTCMLAGAASLLQNWSHLHIVCGFMGLPTLLAWFIVPESIRWLSVHNRIDEAMGVLRKMAETNGKKVPQKARSVLEGIAKEEEELRVTNKQYTYLDLVKERKVATATVLVCFDWFAMSLIYYGISFGVASFSGNFFVNLTILTALDAPMMLVSFWLVNRIGRRWTSVLYFVLACGAAVGCLVVELIGSADRGLMLNILCTSSKVMVSSGWCAIQTWGVELYPTVIRNLGYGAHNTAARVGGIVAPFLINLDDMKVVSYVVVAVLCFLVTMTTFVLPETKGKCLADSLKSSSSEAPKVKVDTGFKKVPNEICMDGGKDVEMNDILEVESQDVNSAPNAQDEIRKPPVDDDGETEKAGQTTNINNRLDRGVISEADTVVVRL</sequence>
<dbReference type="Pfam" id="PF00083">
    <property type="entry name" value="Sugar_tr"/>
    <property type="match status" value="1"/>
</dbReference>
<dbReference type="InterPro" id="IPR005828">
    <property type="entry name" value="MFS_sugar_transport-like"/>
</dbReference>
<feature type="transmembrane region" description="Helical" evidence="6">
    <location>
        <begin position="237"/>
        <end position="256"/>
    </location>
</feature>
<accession>A0ABM0ZW20</accession>
<dbReference type="PROSITE" id="PS00217">
    <property type="entry name" value="SUGAR_TRANSPORT_2"/>
    <property type="match status" value="1"/>
</dbReference>
<reference evidence="9" key="1">
    <citation type="submission" date="2025-08" db="UniProtKB">
        <authorList>
            <consortium name="RefSeq"/>
        </authorList>
    </citation>
    <scope>IDENTIFICATION</scope>
</reference>
<dbReference type="Proteomes" id="UP000694888">
    <property type="component" value="Unplaced"/>
</dbReference>
<evidence type="ECO:0000256" key="5">
    <source>
        <dbReference type="SAM" id="MobiDB-lite"/>
    </source>
</evidence>
<dbReference type="GeneID" id="101850550"/>
<feature type="domain" description="Major facilitator superfamily (MFS) profile" evidence="7">
    <location>
        <begin position="1"/>
        <end position="380"/>
    </location>
</feature>
<dbReference type="InterPro" id="IPR005829">
    <property type="entry name" value="Sugar_transporter_CS"/>
</dbReference>
<keyword evidence="8" id="KW-1185">Reference proteome</keyword>
<protein>
    <submittedName>
        <fullName evidence="9">Organic cation transporter protein-like</fullName>
    </submittedName>
</protein>
<name>A0ABM0ZW20_APLCA</name>
<proteinExistence type="predicted"/>
<dbReference type="SUPFAM" id="SSF103473">
    <property type="entry name" value="MFS general substrate transporter"/>
    <property type="match status" value="1"/>
</dbReference>
<gene>
    <name evidence="9" type="primary">LOC101850550</name>
</gene>
<feature type="transmembrane region" description="Helical" evidence="6">
    <location>
        <begin position="268"/>
        <end position="287"/>
    </location>
</feature>
<dbReference type="PROSITE" id="PS50850">
    <property type="entry name" value="MFS"/>
    <property type="match status" value="1"/>
</dbReference>
<feature type="transmembrane region" description="Helical" evidence="6">
    <location>
        <begin position="356"/>
        <end position="376"/>
    </location>
</feature>
<evidence type="ECO:0000313" key="8">
    <source>
        <dbReference type="Proteomes" id="UP000694888"/>
    </source>
</evidence>
<feature type="transmembrane region" description="Helical" evidence="6">
    <location>
        <begin position="92"/>
        <end position="113"/>
    </location>
</feature>
<comment type="subcellular location">
    <subcellularLocation>
        <location evidence="1">Membrane</location>
        <topology evidence="1">Multi-pass membrane protein</topology>
    </subcellularLocation>
</comment>
<evidence type="ECO:0000256" key="1">
    <source>
        <dbReference type="ARBA" id="ARBA00004141"/>
    </source>
</evidence>
<evidence type="ECO:0000313" key="9">
    <source>
        <dbReference type="RefSeq" id="XP_012935716.2"/>
    </source>
</evidence>
<dbReference type="RefSeq" id="XP_012935716.2">
    <property type="nucleotide sequence ID" value="XM_013080262.2"/>
</dbReference>
<dbReference type="InterPro" id="IPR020846">
    <property type="entry name" value="MFS_dom"/>
</dbReference>
<dbReference type="PANTHER" id="PTHR24064">
    <property type="entry name" value="SOLUTE CARRIER FAMILY 22 MEMBER"/>
    <property type="match status" value="1"/>
</dbReference>
<dbReference type="Gene3D" id="1.20.1250.20">
    <property type="entry name" value="MFS general substrate transporter like domains"/>
    <property type="match status" value="1"/>
</dbReference>
<feature type="transmembrane region" description="Helical" evidence="6">
    <location>
        <begin position="119"/>
        <end position="137"/>
    </location>
</feature>
<evidence type="ECO:0000256" key="4">
    <source>
        <dbReference type="ARBA" id="ARBA00023136"/>
    </source>
</evidence>
<evidence type="ECO:0000256" key="3">
    <source>
        <dbReference type="ARBA" id="ARBA00022989"/>
    </source>
</evidence>
<dbReference type="InterPro" id="IPR036259">
    <property type="entry name" value="MFS_trans_sf"/>
</dbReference>
<feature type="region of interest" description="Disordered" evidence="5">
    <location>
        <begin position="430"/>
        <end position="466"/>
    </location>
</feature>